<evidence type="ECO:0000256" key="4">
    <source>
        <dbReference type="ARBA" id="ARBA00022771"/>
    </source>
</evidence>
<dbReference type="SUPFAM" id="SSF57850">
    <property type="entry name" value="RING/U-box"/>
    <property type="match status" value="1"/>
</dbReference>
<accession>A0A6C0D4H8</accession>
<evidence type="ECO:0008006" key="10">
    <source>
        <dbReference type="Google" id="ProtNLM"/>
    </source>
</evidence>
<sequence length="576" mass="66366">MFIIYINKVNIFKMSNSNSNNATCGVCCEKYNKSTHNRVVCEYAGCGYESCKVCVRTYLLGTTNDPHCMNCKNQWSSKFLVESLNRSYIDNDYKKHRKNLLAEREISRTPELMVLVERTKLVEEETKELHLMMNEFEELRKMVNTMRIKIGEKNMRIFRIRNGEHAEKDERKKFIMPCPGDDCKGYLSSHYKCELCKLYVCPDCFELIGHNKEDAAHVCKEDNLKSAEMIKKETKGCPKCGVRIFKISGCDQMWCTECKVAFSWNTGKIVVDGAIHNPHFYQYMQNNNAGVAPRNPGDVLCGGLLSIHNLKFIQAHLTKASSVVSANMGEFAGLLISNAVIKNFIQNLKTKPTRKYVDFNLDDALTNVVLMDEFKYILSQTSIFAILNNILLNLHRVINHITYVDLENCRRLVRQFLNHDEITVQYILNRKSKEDLANAIYKNDNERKKNVEKLNVYELLSVVGIERFNELNEYFKFKSGLTVNLIVTFIYEIVKLANEYNQLIEYCNNQLITISYTLGMSVSTIIYEDYSYNSKSNKFTLNEYNKIKNGAGSGLGPVVEKKENNEEASCSYINNK</sequence>
<evidence type="ECO:0000256" key="1">
    <source>
        <dbReference type="ARBA" id="ARBA00022679"/>
    </source>
</evidence>
<organism evidence="9">
    <name type="scientific">viral metagenome</name>
    <dbReference type="NCBI Taxonomy" id="1070528"/>
    <lineage>
        <taxon>unclassified sequences</taxon>
        <taxon>metagenomes</taxon>
        <taxon>organismal metagenomes</taxon>
    </lineage>
</organism>
<evidence type="ECO:0000256" key="5">
    <source>
        <dbReference type="ARBA" id="ARBA00022786"/>
    </source>
</evidence>
<dbReference type="GO" id="GO:0016567">
    <property type="term" value="P:protein ubiquitination"/>
    <property type="evidence" value="ECO:0007669"/>
    <property type="project" value="InterPro"/>
</dbReference>
<name>A0A6C0D4H8_9ZZZZ</name>
<evidence type="ECO:0000259" key="8">
    <source>
        <dbReference type="PROSITE" id="PS51873"/>
    </source>
</evidence>
<feature type="domain" description="RING-type" evidence="8">
    <location>
        <begin position="20"/>
        <end position="290"/>
    </location>
</feature>
<dbReference type="InterPro" id="IPR001841">
    <property type="entry name" value="Znf_RING"/>
</dbReference>
<evidence type="ECO:0000256" key="2">
    <source>
        <dbReference type="ARBA" id="ARBA00022723"/>
    </source>
</evidence>
<keyword evidence="6" id="KW-0862">Zinc</keyword>
<keyword evidence="3" id="KW-0677">Repeat</keyword>
<dbReference type="InterPro" id="IPR013083">
    <property type="entry name" value="Znf_RING/FYVE/PHD"/>
</dbReference>
<dbReference type="PANTHER" id="PTHR11685">
    <property type="entry name" value="RBR FAMILY RING FINGER AND IBR DOMAIN-CONTAINING"/>
    <property type="match status" value="1"/>
</dbReference>
<reference evidence="9" key="1">
    <citation type="journal article" date="2020" name="Nature">
        <title>Giant virus diversity and host interactions through global metagenomics.</title>
        <authorList>
            <person name="Schulz F."/>
            <person name="Roux S."/>
            <person name="Paez-Espino D."/>
            <person name="Jungbluth S."/>
            <person name="Walsh D.A."/>
            <person name="Denef V.J."/>
            <person name="McMahon K.D."/>
            <person name="Konstantinidis K.T."/>
            <person name="Eloe-Fadrosh E.A."/>
            <person name="Kyrpides N.C."/>
            <person name="Woyke T."/>
        </authorList>
    </citation>
    <scope>NUCLEOTIDE SEQUENCE</scope>
    <source>
        <strain evidence="9">GVMAG-M-3300023174-116</strain>
    </source>
</reference>
<keyword evidence="2" id="KW-0479">Metal-binding</keyword>
<feature type="domain" description="RING-type" evidence="7">
    <location>
        <begin position="24"/>
        <end position="72"/>
    </location>
</feature>
<evidence type="ECO:0000256" key="6">
    <source>
        <dbReference type="ARBA" id="ARBA00022833"/>
    </source>
</evidence>
<dbReference type="GO" id="GO:0004842">
    <property type="term" value="F:ubiquitin-protein transferase activity"/>
    <property type="evidence" value="ECO:0007669"/>
    <property type="project" value="InterPro"/>
</dbReference>
<evidence type="ECO:0000313" key="9">
    <source>
        <dbReference type="EMBL" id="QHT11708.1"/>
    </source>
</evidence>
<dbReference type="Gene3D" id="3.30.40.10">
    <property type="entry name" value="Zinc/RING finger domain, C3HC4 (zinc finger)"/>
    <property type="match status" value="1"/>
</dbReference>
<dbReference type="InterPro" id="IPR044066">
    <property type="entry name" value="TRIAD_supradom"/>
</dbReference>
<dbReference type="PROSITE" id="PS50089">
    <property type="entry name" value="ZF_RING_2"/>
    <property type="match status" value="1"/>
</dbReference>
<keyword evidence="5" id="KW-0833">Ubl conjugation pathway</keyword>
<dbReference type="AlphaFoldDB" id="A0A6C0D4H8"/>
<dbReference type="InterPro" id="IPR031127">
    <property type="entry name" value="E3_UB_ligase_RBR"/>
</dbReference>
<proteinExistence type="predicted"/>
<protein>
    <recommendedName>
        <fullName evidence="10">RING-type domain-containing protein</fullName>
    </recommendedName>
</protein>
<evidence type="ECO:0000259" key="7">
    <source>
        <dbReference type="PROSITE" id="PS50089"/>
    </source>
</evidence>
<dbReference type="Gene3D" id="1.20.120.1750">
    <property type="match status" value="1"/>
</dbReference>
<dbReference type="GO" id="GO:0008270">
    <property type="term" value="F:zinc ion binding"/>
    <property type="evidence" value="ECO:0007669"/>
    <property type="project" value="UniProtKB-KW"/>
</dbReference>
<dbReference type="PROSITE" id="PS51873">
    <property type="entry name" value="TRIAD"/>
    <property type="match status" value="1"/>
</dbReference>
<evidence type="ECO:0000256" key="3">
    <source>
        <dbReference type="ARBA" id="ARBA00022737"/>
    </source>
</evidence>
<keyword evidence="1" id="KW-0808">Transferase</keyword>
<dbReference type="EMBL" id="MN739536">
    <property type="protein sequence ID" value="QHT11708.1"/>
    <property type="molecule type" value="Genomic_DNA"/>
</dbReference>
<keyword evidence="4" id="KW-0863">Zinc-finger</keyword>